<keyword evidence="11" id="KW-0067">ATP-binding</keyword>
<dbReference type="GO" id="GO:0016887">
    <property type="term" value="F:ATP hydrolysis activity"/>
    <property type="evidence" value="ECO:0007669"/>
    <property type="project" value="InterPro"/>
</dbReference>
<dbReference type="SUPFAM" id="SSF140990">
    <property type="entry name" value="FtsH protease domain-like"/>
    <property type="match status" value="2"/>
</dbReference>
<keyword evidence="15" id="KW-0812">Transmembrane</keyword>
<dbReference type="InterPro" id="IPR027417">
    <property type="entry name" value="P-loop_NTPase"/>
</dbReference>
<evidence type="ECO:0000259" key="16">
    <source>
        <dbReference type="SMART" id="SM00382"/>
    </source>
</evidence>
<evidence type="ECO:0000256" key="14">
    <source>
        <dbReference type="ARBA" id="ARBA00023128"/>
    </source>
</evidence>
<comment type="similarity">
    <text evidence="4">In the C-terminal section; belongs to the peptidase M41 family.</text>
</comment>
<dbReference type="InterPro" id="IPR003959">
    <property type="entry name" value="ATPase_AAA_core"/>
</dbReference>
<comment type="similarity">
    <text evidence="5">In the N-terminal section; belongs to the AAA ATPase family.</text>
</comment>
<comment type="subcellular location">
    <subcellularLocation>
        <location evidence="3">Mitochondrion</location>
    </subcellularLocation>
</comment>
<dbReference type="Gene3D" id="3.40.50.300">
    <property type="entry name" value="P-loop containing nucleotide triphosphate hydrolases"/>
    <property type="match status" value="2"/>
</dbReference>
<protein>
    <recommendedName>
        <fullName evidence="16">AAA+ ATPase domain-containing protein</fullName>
    </recommendedName>
</protein>
<dbReference type="GO" id="GO:0005524">
    <property type="term" value="F:ATP binding"/>
    <property type="evidence" value="ECO:0007669"/>
    <property type="project" value="UniProtKB-KW"/>
</dbReference>
<keyword evidence="6" id="KW-0645">Protease</keyword>
<dbReference type="HAMAP" id="MF_01458">
    <property type="entry name" value="FtsH"/>
    <property type="match status" value="1"/>
</dbReference>
<keyword evidence="12" id="KW-0809">Transit peptide</keyword>
<evidence type="ECO:0000256" key="3">
    <source>
        <dbReference type="ARBA" id="ARBA00004173"/>
    </source>
</evidence>
<feature type="domain" description="AAA+ ATPase" evidence="16">
    <location>
        <begin position="307"/>
        <end position="443"/>
    </location>
</feature>
<dbReference type="Pfam" id="PF01434">
    <property type="entry name" value="Peptidase_M41"/>
    <property type="match status" value="2"/>
</dbReference>
<evidence type="ECO:0000256" key="9">
    <source>
        <dbReference type="ARBA" id="ARBA00022801"/>
    </source>
</evidence>
<evidence type="ECO:0000256" key="11">
    <source>
        <dbReference type="ARBA" id="ARBA00022840"/>
    </source>
</evidence>
<keyword evidence="18" id="KW-1185">Reference proteome</keyword>
<evidence type="ECO:0000256" key="4">
    <source>
        <dbReference type="ARBA" id="ARBA00010044"/>
    </source>
</evidence>
<organism evidence="17 18">
    <name type="scientific">Lolium multiflorum</name>
    <name type="common">Italian ryegrass</name>
    <name type="synonym">Lolium perenne subsp. multiflorum</name>
    <dbReference type="NCBI Taxonomy" id="4521"/>
    <lineage>
        <taxon>Eukaryota</taxon>
        <taxon>Viridiplantae</taxon>
        <taxon>Streptophyta</taxon>
        <taxon>Embryophyta</taxon>
        <taxon>Tracheophyta</taxon>
        <taxon>Spermatophyta</taxon>
        <taxon>Magnoliopsida</taxon>
        <taxon>Liliopsida</taxon>
        <taxon>Poales</taxon>
        <taxon>Poaceae</taxon>
        <taxon>BOP clade</taxon>
        <taxon>Pooideae</taxon>
        <taxon>Poodae</taxon>
        <taxon>Poeae</taxon>
        <taxon>Poeae Chloroplast Group 2 (Poeae type)</taxon>
        <taxon>Loliodinae</taxon>
        <taxon>Loliinae</taxon>
        <taxon>Lolium</taxon>
    </lineage>
</organism>
<feature type="domain" description="AAA+ ATPase" evidence="16">
    <location>
        <begin position="843"/>
        <end position="979"/>
    </location>
</feature>
<dbReference type="PROSITE" id="PS00674">
    <property type="entry name" value="AAA"/>
    <property type="match status" value="2"/>
</dbReference>
<keyword evidence="15" id="KW-1133">Transmembrane helix</keyword>
<gene>
    <name evidence="17" type="ORF">QYE76_060303</name>
</gene>
<dbReference type="GO" id="GO:0004176">
    <property type="term" value="F:ATP-dependent peptidase activity"/>
    <property type="evidence" value="ECO:0007669"/>
    <property type="project" value="InterPro"/>
</dbReference>
<evidence type="ECO:0000256" key="2">
    <source>
        <dbReference type="ARBA" id="ARBA00003497"/>
    </source>
</evidence>
<proteinExistence type="inferred from homology"/>
<dbReference type="Gene3D" id="1.10.8.60">
    <property type="match status" value="2"/>
</dbReference>
<dbReference type="GO" id="GO:0046872">
    <property type="term" value="F:metal ion binding"/>
    <property type="evidence" value="ECO:0007669"/>
    <property type="project" value="UniProtKB-KW"/>
</dbReference>
<comment type="function">
    <text evidence="2">Probable ATP-dependent zinc metallopeptidase.</text>
</comment>
<dbReference type="CDD" id="cd19501">
    <property type="entry name" value="RecA-like_FtsH"/>
    <property type="match status" value="1"/>
</dbReference>
<evidence type="ECO:0000313" key="18">
    <source>
        <dbReference type="Proteomes" id="UP001231189"/>
    </source>
</evidence>
<dbReference type="GO" id="GO:0006508">
    <property type="term" value="P:proteolysis"/>
    <property type="evidence" value="ECO:0007669"/>
    <property type="project" value="UniProtKB-KW"/>
</dbReference>
<comment type="cofactor">
    <cofactor evidence="1">
        <name>Zn(2+)</name>
        <dbReference type="ChEBI" id="CHEBI:29105"/>
    </cofactor>
</comment>
<keyword evidence="13" id="KW-0482">Metalloprotease</keyword>
<dbReference type="InterPro" id="IPR003593">
    <property type="entry name" value="AAA+_ATPase"/>
</dbReference>
<keyword evidence="8" id="KW-0547">Nucleotide-binding</keyword>
<keyword evidence="10" id="KW-0862">Zinc</keyword>
<evidence type="ECO:0000256" key="5">
    <source>
        <dbReference type="ARBA" id="ARBA00010550"/>
    </source>
</evidence>
<dbReference type="FunFam" id="1.10.8.60:FF:000001">
    <property type="entry name" value="ATP-dependent zinc metalloprotease FtsH"/>
    <property type="match status" value="2"/>
</dbReference>
<dbReference type="InterPro" id="IPR037219">
    <property type="entry name" value="Peptidase_M41-like"/>
</dbReference>
<dbReference type="PANTHER" id="PTHR23076:SF140">
    <property type="entry name" value="AAA+ ATPASE DOMAIN-CONTAINING PROTEIN"/>
    <property type="match status" value="1"/>
</dbReference>
<feature type="transmembrane region" description="Helical" evidence="15">
    <location>
        <begin position="24"/>
        <end position="45"/>
    </location>
</feature>
<evidence type="ECO:0000256" key="7">
    <source>
        <dbReference type="ARBA" id="ARBA00022723"/>
    </source>
</evidence>
<dbReference type="PANTHER" id="PTHR23076">
    <property type="entry name" value="METALLOPROTEASE M41 FTSH"/>
    <property type="match status" value="1"/>
</dbReference>
<reference evidence="17" key="1">
    <citation type="submission" date="2023-07" db="EMBL/GenBank/DDBJ databases">
        <title>A chromosome-level genome assembly of Lolium multiflorum.</title>
        <authorList>
            <person name="Chen Y."/>
            <person name="Copetti D."/>
            <person name="Kolliker R."/>
            <person name="Studer B."/>
        </authorList>
    </citation>
    <scope>NUCLEOTIDE SEQUENCE</scope>
    <source>
        <strain evidence="17">02402/16</strain>
        <tissue evidence="17">Leaf</tissue>
    </source>
</reference>
<evidence type="ECO:0000256" key="6">
    <source>
        <dbReference type="ARBA" id="ARBA00022670"/>
    </source>
</evidence>
<evidence type="ECO:0000256" key="12">
    <source>
        <dbReference type="ARBA" id="ARBA00022946"/>
    </source>
</evidence>
<dbReference type="GO" id="GO:0004222">
    <property type="term" value="F:metalloendopeptidase activity"/>
    <property type="evidence" value="ECO:0007669"/>
    <property type="project" value="InterPro"/>
</dbReference>
<dbReference type="Pfam" id="PF17862">
    <property type="entry name" value="AAA_lid_3"/>
    <property type="match status" value="2"/>
</dbReference>
<evidence type="ECO:0000256" key="1">
    <source>
        <dbReference type="ARBA" id="ARBA00001947"/>
    </source>
</evidence>
<dbReference type="GO" id="GO:0016020">
    <property type="term" value="C:membrane"/>
    <property type="evidence" value="ECO:0007669"/>
    <property type="project" value="InterPro"/>
</dbReference>
<dbReference type="FunFam" id="1.20.58.760:FF:000002">
    <property type="entry name" value="ATP-dependent zinc metalloprotease FtsH"/>
    <property type="match status" value="2"/>
</dbReference>
<evidence type="ECO:0000256" key="13">
    <source>
        <dbReference type="ARBA" id="ARBA00023049"/>
    </source>
</evidence>
<dbReference type="InterPro" id="IPR003960">
    <property type="entry name" value="ATPase_AAA_CS"/>
</dbReference>
<dbReference type="SUPFAM" id="SSF52540">
    <property type="entry name" value="P-loop containing nucleoside triphosphate hydrolases"/>
    <property type="match status" value="2"/>
</dbReference>
<dbReference type="Proteomes" id="UP001231189">
    <property type="component" value="Unassembled WGS sequence"/>
</dbReference>
<comment type="caution">
    <text evidence="17">The sequence shown here is derived from an EMBL/GenBank/DDBJ whole genome shotgun (WGS) entry which is preliminary data.</text>
</comment>
<dbReference type="GO" id="GO:0005739">
    <property type="term" value="C:mitochondrion"/>
    <property type="evidence" value="ECO:0007669"/>
    <property type="project" value="UniProtKB-SubCell"/>
</dbReference>
<dbReference type="GO" id="GO:0009507">
    <property type="term" value="C:chloroplast"/>
    <property type="evidence" value="ECO:0007669"/>
    <property type="project" value="TreeGrafter"/>
</dbReference>
<keyword evidence="7" id="KW-0479">Metal-binding</keyword>
<dbReference type="SMART" id="SM00382">
    <property type="entry name" value="AAA"/>
    <property type="match status" value="2"/>
</dbReference>
<dbReference type="FunFam" id="3.40.50.300:FF:002568">
    <property type="entry name" value="Cell division protein (FtsH)"/>
    <property type="match status" value="1"/>
</dbReference>
<keyword evidence="14" id="KW-0496">Mitochondrion</keyword>
<evidence type="ECO:0000256" key="8">
    <source>
        <dbReference type="ARBA" id="ARBA00022741"/>
    </source>
</evidence>
<evidence type="ECO:0000256" key="10">
    <source>
        <dbReference type="ARBA" id="ARBA00022833"/>
    </source>
</evidence>
<keyword evidence="15" id="KW-0472">Membrane</keyword>
<evidence type="ECO:0000313" key="17">
    <source>
        <dbReference type="EMBL" id="KAK1642498.1"/>
    </source>
</evidence>
<accession>A0AAD8W448</accession>
<dbReference type="EMBL" id="JAUUTY010000004">
    <property type="protein sequence ID" value="KAK1642498.1"/>
    <property type="molecule type" value="Genomic_DNA"/>
</dbReference>
<dbReference type="GO" id="GO:0045037">
    <property type="term" value="P:protein import into chloroplast stroma"/>
    <property type="evidence" value="ECO:0007669"/>
    <property type="project" value="TreeGrafter"/>
</dbReference>
<dbReference type="InterPro" id="IPR041569">
    <property type="entry name" value="AAA_lid_3"/>
</dbReference>
<evidence type="ECO:0000256" key="15">
    <source>
        <dbReference type="SAM" id="Phobius"/>
    </source>
</evidence>
<name>A0AAD8W448_LOLMU</name>
<sequence>MHDLEASSSTEVLSGVRRSLNWILLFRIQSLLCSIVLTGVFNLYVCFCLSQAARHIAKCGSSFMVSAAKSTGAGSVARNLHRVQRSSFASQRARGLHSNPFSFFEEFNRTRAERVVRDFESHNSSNALALSEYVKALVSLELQAKGDTFTSQLSKELWPTLRTIAATGLLIYAGNVMIDRLNKQGTIISVGKKDLIDKSLKIDSEEEYRKFYGVKRAPMELSTKVNDLRGVNEKSGNLNNVDSSMNSSYVNTVHEKKDKFDAVNDVSMMSTTKFKDVKGVDEAKAELEDIVHYLRNPKHFTRLGGKLPKGVLLVGPPGTGKTMLARAVAGEAGVPFFACSGSDFEEKYVGVGAKRVRELFNAAKKRSPCIIFIDEIDAVAGRRNSDDSKSRRQTLNQLLVEMDGFKQNDGIIILAATNFPQSLDKAVVRPGRFDRHVQVPNPDVEGRRQILEGCILKVKAKGLDVMTIARGTPGFSGADLTNLVNDAALKAAKDGADAVMMHHIEYAKDKIMMGSERKSAVIPDNCRKMTAYHEGGRALVAIHTDGAHPIHKATIVPRGNTLGMVSQLPEEEDMYKFSRRKMLAKLDILMGGRVAEELIFGNTEVTSGTLSDLSEATQLATDMVTKYGMSQRVGFVSYGNNDEGGVGKKMTTVSGHTIALVDEEVKELLAKAYKNAKKIVTGHSKELHVLADALLEHGTLTGDQIKQLVSPSNKYSSVLFPSTKYLCVLVSQAATTQQANDVVTEECAAAASFPSSRAPVADATTTNAGGGVHINQQGWYGSGFVGQLWNHLWRAFDGSTKEVKDSTTKFSDVKGIDGAKAEFEDIIQYMRDPKRFTRLGCKLPRGVLIVGAPGNGKTMLARALAGEVGVRFFACSGSEFEGDYVGAGAKRVRELFSAARKRSPCIIFIDGIDVIAGSRNINEPTGQRHTLYQLLTELDGFKQNDGVMVVAATNSLDSLDYALVRSGRFDRHIKIPYPDVEGRRQILEAHMSKVLKANDVDLKTTAKGTRGFSGADLANLVNYAALKAAKDGAEAVAMDHLEYATDTLIMGSERKSAGMPHSCRKMIAYHEGGHAIVSIHTDGTGPIHKATIVPRGYILGMVTQLADDEYEYKYSRRKMLAELDFLMGGRVAEELIFGESEVSTAALSDLSTATQLATDMVARHGMSKVVGPVSYNKEGGWNAKTMSWQTSTLVDGEVKALLNKAYTNAKTILTSHEWELHAVANALLKDETLTGDQITTLLKNETVARDQTTKPVCSLVPTTAPVANEDPAPRPKRRCRANKLVAGDEWITKRRRVT</sequence>
<dbReference type="InterPro" id="IPR005936">
    <property type="entry name" value="FtsH"/>
</dbReference>
<dbReference type="Gene3D" id="1.20.58.760">
    <property type="entry name" value="Peptidase M41"/>
    <property type="match status" value="2"/>
</dbReference>
<dbReference type="FunFam" id="3.40.50.300:FF:000175">
    <property type="entry name" value="ATP-dependent zinc metalloprotease FTSH 4"/>
    <property type="match status" value="1"/>
</dbReference>
<dbReference type="Pfam" id="PF00004">
    <property type="entry name" value="AAA"/>
    <property type="match status" value="2"/>
</dbReference>
<dbReference type="InterPro" id="IPR000642">
    <property type="entry name" value="Peptidase_M41"/>
</dbReference>
<keyword evidence="9" id="KW-0378">Hydrolase</keyword>